<dbReference type="InterPro" id="IPR021858">
    <property type="entry name" value="Fun_TF"/>
</dbReference>
<evidence type="ECO:0000256" key="1">
    <source>
        <dbReference type="ARBA" id="ARBA00023015"/>
    </source>
</evidence>
<sequence length="497" mass="55523">MPNTGLPSRACEGCRQRRVTCDYGRPSCRRCERNSRSCFYRNLENPEPSFRIQTPASYRSQSGQQTESPNQQSRSGSQELRHSISPARALGESWDAQIIPLILSQFSFPMPGGGRFYGSLEFFSVILPTVPPESLTRSACDAVGYLYFMHKTPSRDLTTRHQRAYGHALQQLRLAVDHPVAQRQDETLLAVWLLCLYELMLGTPPDAPGPGPSNWAAHSVALTGLLRSRGQQQFGTRTGCQLFQLCYHHIQTCALQSGTEPAAEAKQWFETIRTRVNTQDPLYLFLPFLLVGDEAAHICSSALSAWNRVTQAEERLEILYTVFHSARALEFSMHGSWERLGLPSDSPPSHSTTLNPKQRHLLLHIRNHIDTCILRIHSVLLDLLREAVSWPEPWPGTHEHLGELQQVCTEVAQECADRILSSVPQFLADDSGSDSPGWADALRLMWPARVILASPATQGRGADTAKEALRRIAYEVGIMQAVGSFFKPARRSLSGQT</sequence>
<feature type="region of interest" description="Disordered" evidence="5">
    <location>
        <begin position="49"/>
        <end position="82"/>
    </location>
</feature>
<keyword evidence="3" id="KW-0804">Transcription</keyword>
<dbReference type="Proteomes" id="UP001610563">
    <property type="component" value="Unassembled WGS sequence"/>
</dbReference>
<dbReference type="SUPFAM" id="SSF57701">
    <property type="entry name" value="Zn2/Cys6 DNA-binding domain"/>
    <property type="match status" value="1"/>
</dbReference>
<accession>A0ABR4FNF9</accession>
<dbReference type="Gene3D" id="4.10.240.10">
    <property type="entry name" value="Zn(2)-C6 fungal-type DNA-binding domain"/>
    <property type="match status" value="1"/>
</dbReference>
<dbReference type="InterPro" id="IPR053175">
    <property type="entry name" value="DHMBA_Reg_Transcription_Factor"/>
</dbReference>
<dbReference type="EMBL" id="JBFTWV010000167">
    <property type="protein sequence ID" value="KAL2784780.1"/>
    <property type="molecule type" value="Genomic_DNA"/>
</dbReference>
<evidence type="ECO:0000259" key="6">
    <source>
        <dbReference type="PROSITE" id="PS50048"/>
    </source>
</evidence>
<keyword evidence="4" id="KW-0539">Nucleus</keyword>
<dbReference type="InterPro" id="IPR036864">
    <property type="entry name" value="Zn2-C6_fun-type_DNA-bd_sf"/>
</dbReference>
<proteinExistence type="predicted"/>
<reference evidence="7 8" key="1">
    <citation type="submission" date="2024-07" db="EMBL/GenBank/DDBJ databases">
        <title>Section-level genome sequencing and comparative genomics of Aspergillus sections Usti and Cavernicolus.</title>
        <authorList>
            <consortium name="Lawrence Berkeley National Laboratory"/>
            <person name="Nybo J.L."/>
            <person name="Vesth T.C."/>
            <person name="Theobald S."/>
            <person name="Frisvad J.C."/>
            <person name="Larsen T.O."/>
            <person name="Kjaerboelling I."/>
            <person name="Rothschild-Mancinelli K."/>
            <person name="Lyhne E.K."/>
            <person name="Kogle M.E."/>
            <person name="Barry K."/>
            <person name="Clum A."/>
            <person name="Na H."/>
            <person name="Ledsgaard L."/>
            <person name="Lin J."/>
            <person name="Lipzen A."/>
            <person name="Kuo A."/>
            <person name="Riley R."/>
            <person name="Mondo S."/>
            <person name="Labutti K."/>
            <person name="Haridas S."/>
            <person name="Pangalinan J."/>
            <person name="Salamov A.A."/>
            <person name="Simmons B.A."/>
            <person name="Magnuson J.K."/>
            <person name="Chen J."/>
            <person name="Drula E."/>
            <person name="Henrissat B."/>
            <person name="Wiebenga A."/>
            <person name="Lubbers R.J."/>
            <person name="Gomes A.C."/>
            <person name="Makela M.R."/>
            <person name="Stajich J."/>
            <person name="Grigoriev I.V."/>
            <person name="Mortensen U.H."/>
            <person name="De Vries R.P."/>
            <person name="Baker S.E."/>
            <person name="Andersen M.R."/>
        </authorList>
    </citation>
    <scope>NUCLEOTIDE SEQUENCE [LARGE SCALE GENOMIC DNA]</scope>
    <source>
        <strain evidence="7 8">CBS 209.92</strain>
    </source>
</reference>
<dbReference type="CDD" id="cd00067">
    <property type="entry name" value="GAL4"/>
    <property type="match status" value="1"/>
</dbReference>
<dbReference type="PANTHER" id="PTHR38791">
    <property type="entry name" value="ZN(II)2CYS6 TRANSCRIPTION FACTOR (EUROFUNG)-RELATED-RELATED"/>
    <property type="match status" value="1"/>
</dbReference>
<organism evidence="7 8">
    <name type="scientific">Aspergillus keveii</name>
    <dbReference type="NCBI Taxonomy" id="714993"/>
    <lineage>
        <taxon>Eukaryota</taxon>
        <taxon>Fungi</taxon>
        <taxon>Dikarya</taxon>
        <taxon>Ascomycota</taxon>
        <taxon>Pezizomycotina</taxon>
        <taxon>Eurotiomycetes</taxon>
        <taxon>Eurotiomycetidae</taxon>
        <taxon>Eurotiales</taxon>
        <taxon>Aspergillaceae</taxon>
        <taxon>Aspergillus</taxon>
        <taxon>Aspergillus subgen. Nidulantes</taxon>
    </lineage>
</organism>
<feature type="compositionally biased region" description="Polar residues" evidence="5">
    <location>
        <begin position="51"/>
        <end position="78"/>
    </location>
</feature>
<evidence type="ECO:0000256" key="3">
    <source>
        <dbReference type="ARBA" id="ARBA00023163"/>
    </source>
</evidence>
<evidence type="ECO:0000256" key="4">
    <source>
        <dbReference type="ARBA" id="ARBA00023242"/>
    </source>
</evidence>
<keyword evidence="2" id="KW-0238">DNA-binding</keyword>
<gene>
    <name evidence="7" type="ORF">BJX66DRAFT_316232</name>
</gene>
<dbReference type="PROSITE" id="PS00463">
    <property type="entry name" value="ZN2_CY6_FUNGAL_1"/>
    <property type="match status" value="1"/>
</dbReference>
<evidence type="ECO:0000313" key="8">
    <source>
        <dbReference type="Proteomes" id="UP001610563"/>
    </source>
</evidence>
<dbReference type="Pfam" id="PF11951">
    <property type="entry name" value="Fungal_trans_2"/>
    <property type="match status" value="1"/>
</dbReference>
<dbReference type="SMART" id="SM00066">
    <property type="entry name" value="GAL4"/>
    <property type="match status" value="1"/>
</dbReference>
<evidence type="ECO:0000256" key="5">
    <source>
        <dbReference type="SAM" id="MobiDB-lite"/>
    </source>
</evidence>
<keyword evidence="8" id="KW-1185">Reference proteome</keyword>
<protein>
    <recommendedName>
        <fullName evidence="6">Zn(2)-C6 fungal-type domain-containing protein</fullName>
    </recommendedName>
</protein>
<keyword evidence="1" id="KW-0805">Transcription regulation</keyword>
<dbReference type="PROSITE" id="PS50048">
    <property type="entry name" value="ZN2_CY6_FUNGAL_2"/>
    <property type="match status" value="1"/>
</dbReference>
<dbReference type="Pfam" id="PF00172">
    <property type="entry name" value="Zn_clus"/>
    <property type="match status" value="1"/>
</dbReference>
<feature type="domain" description="Zn(2)-C6 fungal-type" evidence="6">
    <location>
        <begin position="10"/>
        <end position="40"/>
    </location>
</feature>
<evidence type="ECO:0000313" key="7">
    <source>
        <dbReference type="EMBL" id="KAL2784780.1"/>
    </source>
</evidence>
<name>A0ABR4FNF9_9EURO</name>
<comment type="caution">
    <text evidence="7">The sequence shown here is derived from an EMBL/GenBank/DDBJ whole genome shotgun (WGS) entry which is preliminary data.</text>
</comment>
<evidence type="ECO:0000256" key="2">
    <source>
        <dbReference type="ARBA" id="ARBA00023125"/>
    </source>
</evidence>
<dbReference type="InterPro" id="IPR001138">
    <property type="entry name" value="Zn2Cys6_DnaBD"/>
</dbReference>